<keyword evidence="1" id="KW-1133">Transmembrane helix</keyword>
<keyword evidence="3" id="KW-1185">Reference proteome</keyword>
<comment type="caution">
    <text evidence="2">The sequence shown here is derived from an EMBL/GenBank/DDBJ whole genome shotgun (WGS) entry which is preliminary data.</text>
</comment>
<sequence>MLCSKNLRAPFSSLCKAVILVIKEPAFRLLFCYQVICLCILSFVLLKKNLDLWMIKDYILIVVFSIIPTVVKINSVENQSIIKHYLLSSFTLTGILAFITDTYNFSIIGELILNITLILLVIFQVVSEEQDITSVKAFCNFCLFILLLFTITHSFLELIKDLDSRDTFLILLDYFSDFIFWTLNIPLLFAWQYIGQFDVMENFLSTKKTARSLFKHFIELFFKKIKYSSLSFDKHIITNIQIGGLGKRCYLITVNNSFQKKDINTMLLLFKIGSVDACIYRKNHVPKVLPYKIEIIDAEKRNTINSWVIPNIDDDFSELIY</sequence>
<proteinExistence type="predicted"/>
<keyword evidence="1" id="KW-0472">Membrane</keyword>
<feature type="transmembrane region" description="Helical" evidence="1">
    <location>
        <begin position="58"/>
        <end position="75"/>
    </location>
</feature>
<gene>
    <name evidence="2" type="ORF">HMPREF0623_1269</name>
</gene>
<feature type="transmembrane region" description="Helical" evidence="1">
    <location>
        <begin position="138"/>
        <end position="156"/>
    </location>
</feature>
<dbReference type="HOGENOM" id="CLU_865576_0_0_9"/>
<evidence type="ECO:0000313" key="3">
    <source>
        <dbReference type="Proteomes" id="UP000004470"/>
    </source>
</evidence>
<dbReference type="eggNOG" id="ENOG5033APT">
    <property type="taxonomic scope" value="Bacteria"/>
</dbReference>
<evidence type="ECO:0000313" key="2">
    <source>
        <dbReference type="EMBL" id="EFL95532.1"/>
    </source>
</evidence>
<dbReference type="Proteomes" id="UP000004470">
    <property type="component" value="Unassembled WGS sequence"/>
</dbReference>
<organism evidence="2 3">
    <name type="scientific">Pediococcus acidilactici DSM 20284</name>
    <dbReference type="NCBI Taxonomy" id="862514"/>
    <lineage>
        <taxon>Bacteria</taxon>
        <taxon>Bacillati</taxon>
        <taxon>Bacillota</taxon>
        <taxon>Bacilli</taxon>
        <taxon>Lactobacillales</taxon>
        <taxon>Lactobacillaceae</taxon>
        <taxon>Pediococcus</taxon>
        <taxon>Pediococcus acidilactici group</taxon>
    </lineage>
</organism>
<dbReference type="AlphaFoldDB" id="E0NG46"/>
<reference evidence="2" key="1">
    <citation type="submission" date="2010-07" db="EMBL/GenBank/DDBJ databases">
        <authorList>
            <person name="Muzny D."/>
            <person name="Qin X."/>
            <person name="Deng J."/>
            <person name="Jiang H."/>
            <person name="Liu Y."/>
            <person name="Qu J."/>
            <person name="Song X.-Z."/>
            <person name="Zhang L."/>
            <person name="Thornton R."/>
            <person name="Coyle M."/>
            <person name="Francisco L."/>
            <person name="Jackson L."/>
            <person name="Javaid M."/>
            <person name="Korchina V."/>
            <person name="Kovar C."/>
            <person name="Mata R."/>
            <person name="Mathew T."/>
            <person name="Ngo R."/>
            <person name="Nguyen L."/>
            <person name="Nguyen N."/>
            <person name="Okwuonu G."/>
            <person name="Ongeri F."/>
            <person name="Pham C."/>
            <person name="Simmons D."/>
            <person name="Wilczek-Boney K."/>
            <person name="Hale W."/>
            <person name="Jakkamsetti A."/>
            <person name="Pham P."/>
            <person name="Ruth R."/>
            <person name="San Lucas F."/>
            <person name="Warren J."/>
            <person name="Zhang J."/>
            <person name="Zhao Z."/>
            <person name="Zhou C."/>
            <person name="Zhu D."/>
            <person name="Lee S."/>
            <person name="Bess C."/>
            <person name="Blankenburg K."/>
            <person name="Forbes L."/>
            <person name="Fu Q."/>
            <person name="Gubbala S."/>
            <person name="Hirani K."/>
            <person name="Jayaseelan J.C."/>
            <person name="Lara F."/>
            <person name="Munidasa M."/>
            <person name="Palculict T."/>
            <person name="Patil S."/>
            <person name="Pu L.-L."/>
            <person name="Saada N."/>
            <person name="Tang L."/>
            <person name="Weissenberger G."/>
            <person name="Zhu Y."/>
            <person name="Hemphill L."/>
            <person name="Shang Y."/>
            <person name="Youmans B."/>
            <person name="Ayvaz T."/>
            <person name="Ross M."/>
            <person name="Santibanez J."/>
            <person name="Aqrawi P."/>
            <person name="Gross S."/>
            <person name="Joshi V."/>
            <person name="Fowler G."/>
            <person name="Nazareth L."/>
            <person name="Reid J."/>
            <person name="Worley K."/>
            <person name="Petrosino J."/>
            <person name="Highlander S."/>
            <person name="Gibbs R."/>
        </authorList>
    </citation>
    <scope>NUCLEOTIDE SEQUENCE [LARGE SCALE GENOMIC DNA]</scope>
    <source>
        <strain evidence="2">DSM 20284</strain>
    </source>
</reference>
<evidence type="ECO:0000256" key="1">
    <source>
        <dbReference type="SAM" id="Phobius"/>
    </source>
</evidence>
<feature type="transmembrane region" description="Helical" evidence="1">
    <location>
        <begin position="168"/>
        <end position="191"/>
    </location>
</feature>
<feature type="transmembrane region" description="Helical" evidence="1">
    <location>
        <begin position="105"/>
        <end position="126"/>
    </location>
</feature>
<feature type="transmembrane region" description="Helical" evidence="1">
    <location>
        <begin position="26"/>
        <end position="46"/>
    </location>
</feature>
<keyword evidence="1" id="KW-0812">Transmembrane</keyword>
<protein>
    <submittedName>
        <fullName evidence="2">Uncharacterized protein</fullName>
    </submittedName>
</protein>
<accession>E0NG46</accession>
<dbReference type="EMBL" id="AEEG01000004">
    <property type="protein sequence ID" value="EFL95532.1"/>
    <property type="molecule type" value="Genomic_DNA"/>
</dbReference>
<feature type="transmembrane region" description="Helical" evidence="1">
    <location>
        <begin position="82"/>
        <end position="99"/>
    </location>
</feature>
<name>E0NG46_PEDAC</name>